<name>V5F2D4_PHOLE</name>
<dbReference type="Proteomes" id="UP000030675">
    <property type="component" value="Unassembled WGS sequence"/>
</dbReference>
<organism evidence="2 3">
    <name type="scientific">Photobacterium leiognathi lrivu.4.1</name>
    <dbReference type="NCBI Taxonomy" id="1248232"/>
    <lineage>
        <taxon>Bacteria</taxon>
        <taxon>Pseudomonadati</taxon>
        <taxon>Pseudomonadota</taxon>
        <taxon>Gammaproteobacteria</taxon>
        <taxon>Vibrionales</taxon>
        <taxon>Vibrionaceae</taxon>
        <taxon>Photobacterium</taxon>
    </lineage>
</organism>
<keyword evidence="1" id="KW-0472">Membrane</keyword>
<keyword evidence="1" id="KW-0812">Transmembrane</keyword>
<protein>
    <submittedName>
        <fullName evidence="2">Uncharacterized protein</fullName>
    </submittedName>
</protein>
<evidence type="ECO:0000256" key="1">
    <source>
        <dbReference type="SAM" id="Phobius"/>
    </source>
</evidence>
<keyword evidence="1" id="KW-1133">Transmembrane helix</keyword>
<gene>
    <name evidence="2" type="ORF">PLEI_3060</name>
</gene>
<evidence type="ECO:0000313" key="3">
    <source>
        <dbReference type="Proteomes" id="UP000030675"/>
    </source>
</evidence>
<feature type="transmembrane region" description="Helical" evidence="1">
    <location>
        <begin position="49"/>
        <end position="70"/>
    </location>
</feature>
<dbReference type="HOGENOM" id="CLU_2555317_0_0_6"/>
<dbReference type="EMBL" id="DF196820">
    <property type="protein sequence ID" value="GAD31400.1"/>
    <property type="molecule type" value="Genomic_DNA"/>
</dbReference>
<accession>V5F2D4</accession>
<reference evidence="3" key="1">
    <citation type="submission" date="2012-12" db="EMBL/GenBank/DDBJ databases">
        <title>Genome Sequence of Photobacterium leiognathi lrivu.4.1.</title>
        <authorList>
            <person name="Urbanczyk H."/>
            <person name="Ogura Y."/>
            <person name="Hayashi T."/>
            <person name="Dunlap P.V."/>
        </authorList>
    </citation>
    <scope>NUCLEOTIDE SEQUENCE [LARGE SCALE GENOMIC DNA]</scope>
    <source>
        <strain evidence="3">lrivu.4.1</strain>
    </source>
</reference>
<dbReference type="AlphaFoldDB" id="V5F2D4"/>
<sequence>MILFSSNTEREIGSSTYLDYVAMTAELANINCPIIVFIKFPLRKIKTSIFCIIIHVLIYLLQNCGFATIFDIVTKITIEKCV</sequence>
<evidence type="ECO:0000313" key="2">
    <source>
        <dbReference type="EMBL" id="GAD31400.1"/>
    </source>
</evidence>
<proteinExistence type="predicted"/>